<dbReference type="STRING" id="1965070.A0A3S3R307"/>
<dbReference type="PANTHER" id="PTHR10174">
    <property type="entry name" value="ALPHA-TOCOPHEROL TRANSFER PROTEIN-RELATED"/>
    <property type="match status" value="1"/>
</dbReference>
<dbReference type="OrthoDB" id="16405at2759"/>
<accession>A0A3S3R307</accession>
<dbReference type="SMART" id="SM00516">
    <property type="entry name" value="SEC14"/>
    <property type="match status" value="1"/>
</dbReference>
<dbReference type="PRINTS" id="PR00180">
    <property type="entry name" value="CRETINALDHBP"/>
</dbReference>
<dbReference type="SUPFAM" id="SSF46938">
    <property type="entry name" value="CRAL/TRIO N-terminal domain"/>
    <property type="match status" value="1"/>
</dbReference>
<dbReference type="Proteomes" id="UP000285301">
    <property type="component" value="Unassembled WGS sequence"/>
</dbReference>
<keyword evidence="3" id="KW-1185">Reference proteome</keyword>
<feature type="domain" description="CRAL-TRIO" evidence="1">
    <location>
        <begin position="79"/>
        <end position="218"/>
    </location>
</feature>
<gene>
    <name evidence="2" type="ORF">B4U79_17837</name>
</gene>
<dbReference type="AlphaFoldDB" id="A0A3S3R307"/>
<dbReference type="GO" id="GO:1902936">
    <property type="term" value="F:phosphatidylinositol bisphosphate binding"/>
    <property type="evidence" value="ECO:0007669"/>
    <property type="project" value="TreeGrafter"/>
</dbReference>
<dbReference type="Gene3D" id="1.10.8.20">
    <property type="entry name" value="N-terminal domain of phosphatidylinositol transfer protein sec14p"/>
    <property type="match status" value="1"/>
</dbReference>
<evidence type="ECO:0000313" key="2">
    <source>
        <dbReference type="EMBL" id="RWS17687.1"/>
    </source>
</evidence>
<dbReference type="SUPFAM" id="SSF52087">
    <property type="entry name" value="CRAL/TRIO domain"/>
    <property type="match status" value="1"/>
</dbReference>
<proteinExistence type="predicted"/>
<dbReference type="InterPro" id="IPR036273">
    <property type="entry name" value="CRAL/TRIO_N_dom_sf"/>
</dbReference>
<dbReference type="PROSITE" id="PS50191">
    <property type="entry name" value="CRAL_TRIO"/>
    <property type="match status" value="1"/>
</dbReference>
<dbReference type="CDD" id="cd00170">
    <property type="entry name" value="SEC14"/>
    <property type="match status" value="1"/>
</dbReference>
<organism evidence="2 3">
    <name type="scientific">Dinothrombium tinctorium</name>
    <dbReference type="NCBI Taxonomy" id="1965070"/>
    <lineage>
        <taxon>Eukaryota</taxon>
        <taxon>Metazoa</taxon>
        <taxon>Ecdysozoa</taxon>
        <taxon>Arthropoda</taxon>
        <taxon>Chelicerata</taxon>
        <taxon>Arachnida</taxon>
        <taxon>Acari</taxon>
        <taxon>Acariformes</taxon>
        <taxon>Trombidiformes</taxon>
        <taxon>Prostigmata</taxon>
        <taxon>Anystina</taxon>
        <taxon>Parasitengona</taxon>
        <taxon>Trombidioidea</taxon>
        <taxon>Trombidiidae</taxon>
        <taxon>Dinothrombium</taxon>
    </lineage>
</organism>
<dbReference type="Pfam" id="PF00650">
    <property type="entry name" value="CRAL_TRIO"/>
    <property type="match status" value="1"/>
</dbReference>
<dbReference type="PANTHER" id="PTHR10174:SF130">
    <property type="entry name" value="ALPHA-TOCOPHEROL TRANSFER PROTEIN-LIKE"/>
    <property type="match status" value="1"/>
</dbReference>
<dbReference type="InterPro" id="IPR011074">
    <property type="entry name" value="CRAL/TRIO_N_dom"/>
</dbReference>
<dbReference type="SMART" id="SM01100">
    <property type="entry name" value="CRAL_TRIO_N"/>
    <property type="match status" value="1"/>
</dbReference>
<evidence type="ECO:0000313" key="3">
    <source>
        <dbReference type="Proteomes" id="UP000285301"/>
    </source>
</evidence>
<comment type="caution">
    <text evidence="2">The sequence shown here is derived from an EMBL/GenBank/DDBJ whole genome shotgun (WGS) entry which is preliminary data.</text>
</comment>
<dbReference type="EMBL" id="NCKU01000046">
    <property type="protein sequence ID" value="RWS17687.1"/>
    <property type="molecule type" value="Genomic_DNA"/>
</dbReference>
<sequence>MFENEQENTLKPDFDDIFLLKCLRSRLFDYENAYDLIKNYNKLHVSSCHLFVAPHNFNPVFDENVLTVLPKKTDCDETILLIEVGRWNCLKYDFDVFLSALISTVELLSTDVVSQICGIIAILDMSHFNWTQLKSFSPIQAKKLAHIIEEALPFRLKAVHVVNDSLLTYIAYSLLKPFLTQELRSRIEFHKNNLQSIHRMIPQQYLPSEIGGNLPFDCNSWFQCLLSAEDELIKYWKFFGSHLYVDNNNVDANLDNNQSLLNTLSCRSYVPSFYK</sequence>
<dbReference type="InterPro" id="IPR036865">
    <property type="entry name" value="CRAL-TRIO_dom_sf"/>
</dbReference>
<reference evidence="2 3" key="1">
    <citation type="journal article" date="2018" name="Gigascience">
        <title>Genomes of trombidid mites reveal novel predicted allergens and laterally-transferred genes associated with secondary metabolism.</title>
        <authorList>
            <person name="Dong X."/>
            <person name="Chaisiri K."/>
            <person name="Xia D."/>
            <person name="Armstrong S.D."/>
            <person name="Fang Y."/>
            <person name="Donnelly M.J."/>
            <person name="Kadowaki T."/>
            <person name="McGarry J.W."/>
            <person name="Darby A.C."/>
            <person name="Makepeace B.L."/>
        </authorList>
    </citation>
    <scope>NUCLEOTIDE SEQUENCE [LARGE SCALE GENOMIC DNA]</scope>
    <source>
        <strain evidence="2">UoL-WK</strain>
    </source>
</reference>
<dbReference type="Gene3D" id="3.40.525.10">
    <property type="entry name" value="CRAL-TRIO lipid binding domain"/>
    <property type="match status" value="1"/>
</dbReference>
<evidence type="ECO:0000259" key="1">
    <source>
        <dbReference type="PROSITE" id="PS50191"/>
    </source>
</evidence>
<dbReference type="GO" id="GO:0016020">
    <property type="term" value="C:membrane"/>
    <property type="evidence" value="ECO:0007669"/>
    <property type="project" value="TreeGrafter"/>
</dbReference>
<protein>
    <submittedName>
        <fullName evidence="2">Alpha-tocopherol transfer protein-like protein</fullName>
    </submittedName>
</protein>
<name>A0A3S3R307_9ACAR</name>
<dbReference type="Gene3D" id="1.20.5.1200">
    <property type="entry name" value="Alpha-tocopherol transfer"/>
    <property type="match status" value="1"/>
</dbReference>
<dbReference type="InterPro" id="IPR001251">
    <property type="entry name" value="CRAL-TRIO_dom"/>
</dbReference>